<feature type="domain" description="TonB-dependent receptor plug" evidence="6">
    <location>
        <begin position="131"/>
        <end position="237"/>
    </location>
</feature>
<dbReference type="InterPro" id="IPR037066">
    <property type="entry name" value="Plug_dom_sf"/>
</dbReference>
<protein>
    <submittedName>
        <fullName evidence="7">TonB-dependent receptor SusC</fullName>
    </submittedName>
</protein>
<keyword evidence="7" id="KW-0675">Receptor</keyword>
<dbReference type="AlphaFoldDB" id="A0A5J4S872"/>
<evidence type="ECO:0000256" key="1">
    <source>
        <dbReference type="ARBA" id="ARBA00004571"/>
    </source>
</evidence>
<dbReference type="NCBIfam" id="TIGR04057">
    <property type="entry name" value="SusC_RagA_signa"/>
    <property type="match status" value="1"/>
</dbReference>
<dbReference type="InterPro" id="IPR008969">
    <property type="entry name" value="CarboxyPept-like_regulatory"/>
</dbReference>
<dbReference type="EMBL" id="SNRY01000384">
    <property type="protein sequence ID" value="KAA6341501.1"/>
    <property type="molecule type" value="Genomic_DNA"/>
</dbReference>
<dbReference type="Gene3D" id="2.60.40.1120">
    <property type="entry name" value="Carboxypeptidase-like, regulatory domain"/>
    <property type="match status" value="1"/>
</dbReference>
<dbReference type="InterPro" id="IPR036942">
    <property type="entry name" value="Beta-barrel_TonB_sf"/>
</dbReference>
<dbReference type="GO" id="GO:0009279">
    <property type="term" value="C:cell outer membrane"/>
    <property type="evidence" value="ECO:0007669"/>
    <property type="project" value="UniProtKB-SubCell"/>
</dbReference>
<evidence type="ECO:0000259" key="6">
    <source>
        <dbReference type="Pfam" id="PF07715"/>
    </source>
</evidence>
<evidence type="ECO:0000256" key="3">
    <source>
        <dbReference type="ARBA" id="ARBA00022692"/>
    </source>
</evidence>
<dbReference type="InterPro" id="IPR039426">
    <property type="entry name" value="TonB-dep_rcpt-like"/>
</dbReference>
<dbReference type="Gene3D" id="2.170.130.10">
    <property type="entry name" value="TonB-dependent receptor, plug domain"/>
    <property type="match status" value="1"/>
</dbReference>
<dbReference type="Pfam" id="PF07715">
    <property type="entry name" value="Plug"/>
    <property type="match status" value="1"/>
</dbReference>
<dbReference type="InterPro" id="IPR012910">
    <property type="entry name" value="Plug_dom"/>
</dbReference>
<evidence type="ECO:0000256" key="5">
    <source>
        <dbReference type="ARBA" id="ARBA00023237"/>
    </source>
</evidence>
<evidence type="ECO:0000256" key="4">
    <source>
        <dbReference type="ARBA" id="ARBA00023136"/>
    </source>
</evidence>
<dbReference type="Gene3D" id="2.40.170.20">
    <property type="entry name" value="TonB-dependent receptor, beta-barrel domain"/>
    <property type="match status" value="1"/>
</dbReference>
<dbReference type="SUPFAM" id="SSF56935">
    <property type="entry name" value="Porins"/>
    <property type="match status" value="1"/>
</dbReference>
<organism evidence="7">
    <name type="scientific">termite gut metagenome</name>
    <dbReference type="NCBI Taxonomy" id="433724"/>
    <lineage>
        <taxon>unclassified sequences</taxon>
        <taxon>metagenomes</taxon>
        <taxon>organismal metagenomes</taxon>
    </lineage>
</organism>
<gene>
    <name evidence="7" type="ORF">EZS27_010701</name>
</gene>
<comment type="subcellular location">
    <subcellularLocation>
        <location evidence="1">Cell outer membrane</location>
        <topology evidence="1">Multi-pass membrane protein</topology>
    </subcellularLocation>
</comment>
<dbReference type="Pfam" id="PF13715">
    <property type="entry name" value="CarbopepD_reg_2"/>
    <property type="match status" value="1"/>
</dbReference>
<name>A0A5J4S872_9ZZZZ</name>
<reference evidence="7" key="1">
    <citation type="submission" date="2019-03" db="EMBL/GenBank/DDBJ databases">
        <title>Single cell metagenomics reveals metabolic interactions within the superorganism composed of flagellate Streblomastix strix and complex community of Bacteroidetes bacteria on its surface.</title>
        <authorList>
            <person name="Treitli S.C."/>
            <person name="Kolisko M."/>
            <person name="Husnik F."/>
            <person name="Keeling P."/>
            <person name="Hampl V."/>
        </authorList>
    </citation>
    <scope>NUCLEOTIDE SEQUENCE</scope>
    <source>
        <strain evidence="7">STM</strain>
    </source>
</reference>
<dbReference type="NCBIfam" id="TIGR04056">
    <property type="entry name" value="OMP_RagA_SusC"/>
    <property type="match status" value="1"/>
</dbReference>
<accession>A0A5J4S872</accession>
<sequence>MKIVSLLLRKIVNQQFLKVCMIASVCLCFLLVGVEPAWGQQQITVRGKVTDRAGAEIIGANIIEKGTQNGTVTDVNGEFSLNVQAGKVLIISYIGYDSKEVQVAARLNVELDEDAQALSEVVVVGYGVQRKSDITGAVSSIKTGEAIKRPITRFEQILQGTTPGVQVVSNSGQPGKGLSVKIRGASSITGGTDPLYVIDGNIGGGIEALNPNDIASIEILKDASSTAIYGSRGTNGVVMITTKSGDPGKPKISYNTWWANTNVPKYLDVMSAADFARIINDKYKSGAYNDQIISELERTGGSNWAKEMSRSAWTQNHDINISGGTEAVKYRVSFNMLDQPGLIVNQWYKKSNVRANLDTKINNRLDLKFILSYIESKNRNAQFSGDIYDPFSQAYYYDPTFPIYDANGNYTTGEAPYGALGVNPLGSIMDMKEDRGGKSVEGTGVLTYKLLDGLTFTSNNTYASGSYFDQAWRGKYSQEAKEGGTRAEINSGTWTSFRSSNFLTYDKVFADHHITATLLYERNHYERLTQKGLARRLSTEALSYYNLSLGSAFDVGSGYNSDAMESYMGRVNYSYKDRYLLTASLRRDGSSHLTEKWDNFPAIAAAWNIANESFLDNHPWIQALKLRASYGETGNQSVDAYSTIAQVTTGGGYYFFDGITPITTTGLGTTVSTKVGWEHAKQTDIGLDMVLLNGRLSLNIDVYNKNVTGLLYNFPAPAYMGGGTYLRNMGEINNKGLEIMVSGIPVNHKDFSWNSYLTLGFNKNKVVDLMGEDNIPYNGIGTFGAGVSRLMVGHSLGDFWGWKFQGTWKSSEAAEAAKYNAQPGDAKFLDRDSNSAINDDDKMVIGNGTPDLTYGFINDLRYKDFSLSIMFQGMSGNDIFSQTMGLLWGGHGIQRHAVTKDATNAWTPQNETDIPVLNRWDGNKFASSRFVYDGSFVKLKNISLTYSVPKPFLSKCYVSNLEVYVSGQNLLTFTKYPGMDPEVNSSTNAATQGLEMGLIPNPKMYTLGLRIGF</sequence>
<comment type="caution">
    <text evidence="7">The sequence shown here is derived from an EMBL/GenBank/DDBJ whole genome shotgun (WGS) entry which is preliminary data.</text>
</comment>
<keyword evidence="4" id="KW-0472">Membrane</keyword>
<dbReference type="SUPFAM" id="SSF49464">
    <property type="entry name" value="Carboxypeptidase regulatory domain-like"/>
    <property type="match status" value="1"/>
</dbReference>
<proteinExistence type="predicted"/>
<dbReference type="InterPro" id="IPR023996">
    <property type="entry name" value="TonB-dep_OMP_SusC/RagA"/>
</dbReference>
<dbReference type="FunFam" id="2.60.40.1120:FF:000003">
    <property type="entry name" value="Outer membrane protein Omp121"/>
    <property type="match status" value="1"/>
</dbReference>
<dbReference type="PROSITE" id="PS52016">
    <property type="entry name" value="TONB_DEPENDENT_REC_3"/>
    <property type="match status" value="1"/>
</dbReference>
<keyword evidence="5" id="KW-0998">Cell outer membrane</keyword>
<keyword evidence="3" id="KW-0812">Transmembrane</keyword>
<dbReference type="InterPro" id="IPR023997">
    <property type="entry name" value="TonB-dep_OMP_SusC/RagA_CS"/>
</dbReference>
<evidence type="ECO:0000313" key="7">
    <source>
        <dbReference type="EMBL" id="KAA6341501.1"/>
    </source>
</evidence>
<keyword evidence="2" id="KW-0813">Transport</keyword>
<evidence type="ECO:0000256" key="2">
    <source>
        <dbReference type="ARBA" id="ARBA00022448"/>
    </source>
</evidence>